<evidence type="ECO:0000313" key="2">
    <source>
        <dbReference type="Proteomes" id="UP000219993"/>
    </source>
</evidence>
<dbReference type="KEGG" id="hbe:BEI_3037"/>
<reference evidence="1 2" key="1">
    <citation type="journal article" date="2017" name="Sci. Rep.">
        <title>Revealing the Saline Adaptation Strategies of the Halophilic Bacterium Halomonas beimenensis through High-throughput Omics and Transposon Mutagenesis Approaches.</title>
        <authorList>
            <person name="Chen Y.H."/>
            <person name="Lin S.S."/>
            <person name="Shyu Y.T."/>
        </authorList>
    </citation>
    <scope>NUCLEOTIDE SEQUENCE [LARGE SCALE GENOMIC DNA]</scope>
    <source>
        <strain evidence="1 2">NTU-111</strain>
    </source>
</reference>
<evidence type="ECO:0000313" key="1">
    <source>
        <dbReference type="EMBL" id="ATJ84024.1"/>
    </source>
</evidence>
<sequence length="48" mass="5321">MVAPAATGAILLKTVLAPKRVHFKDFIVYTFIDTLMRQVSSVQQGDRS</sequence>
<accession>A0A291PAU8</accession>
<dbReference type="AlphaFoldDB" id="A0A291PAU8"/>
<dbReference type="EMBL" id="CP021435">
    <property type="protein sequence ID" value="ATJ84024.1"/>
    <property type="molecule type" value="Genomic_DNA"/>
</dbReference>
<dbReference type="Proteomes" id="UP000219993">
    <property type="component" value="Chromosome"/>
</dbReference>
<keyword evidence="2" id="KW-1185">Reference proteome</keyword>
<name>A0A291PAU8_9GAMM</name>
<proteinExistence type="predicted"/>
<protein>
    <submittedName>
        <fullName evidence="1">Uncharacterized protein</fullName>
    </submittedName>
</protein>
<organism evidence="1 2">
    <name type="scientific">Halomonas beimenensis</name>
    <dbReference type="NCBI Taxonomy" id="475662"/>
    <lineage>
        <taxon>Bacteria</taxon>
        <taxon>Pseudomonadati</taxon>
        <taxon>Pseudomonadota</taxon>
        <taxon>Gammaproteobacteria</taxon>
        <taxon>Oceanospirillales</taxon>
        <taxon>Halomonadaceae</taxon>
        <taxon>Halomonas</taxon>
    </lineage>
</organism>
<gene>
    <name evidence="1" type="ORF">BEI_3037</name>
</gene>